<dbReference type="Pfam" id="PF08809">
    <property type="entry name" value="DUF1799"/>
    <property type="match status" value="1"/>
</dbReference>
<organism evidence="2 3">
    <name type="scientific">Comamonas koreensis</name>
    <dbReference type="NCBI Taxonomy" id="160825"/>
    <lineage>
        <taxon>Bacteria</taxon>
        <taxon>Pseudomonadati</taxon>
        <taxon>Pseudomonadota</taxon>
        <taxon>Betaproteobacteria</taxon>
        <taxon>Burkholderiales</taxon>
        <taxon>Comamonadaceae</taxon>
        <taxon>Comamonas</taxon>
    </lineage>
</organism>
<evidence type="ECO:0000256" key="1">
    <source>
        <dbReference type="SAM" id="MobiDB-lite"/>
    </source>
</evidence>
<comment type="caution">
    <text evidence="2">The sequence shown here is derived from an EMBL/GenBank/DDBJ whole genome shotgun (WGS) entry which is preliminary data.</text>
</comment>
<dbReference type="InterPro" id="IPR014915">
    <property type="entry name" value="Phage_TLS_TfmB"/>
</dbReference>
<feature type="compositionally biased region" description="Low complexity" evidence="1">
    <location>
        <begin position="1"/>
        <end position="17"/>
    </location>
</feature>
<dbReference type="RefSeq" id="WP_230772098.1">
    <property type="nucleotide sequence ID" value="NZ_JAJNCT010000005.1"/>
</dbReference>
<name>A0AAW4XSZ3_9BURK</name>
<evidence type="ECO:0000313" key="3">
    <source>
        <dbReference type="Proteomes" id="UP001199260"/>
    </source>
</evidence>
<dbReference type="AlphaFoldDB" id="A0AAW4XSZ3"/>
<protein>
    <submittedName>
        <fullName evidence="2">DUF1799 domain-containing protein</fullName>
    </submittedName>
</protein>
<evidence type="ECO:0000313" key="2">
    <source>
        <dbReference type="EMBL" id="MCD2164649.1"/>
    </source>
</evidence>
<keyword evidence="3" id="KW-1185">Reference proteome</keyword>
<sequence>MLNLDPDQAQAAHAEADAASEPDETDIEILPGLENAWQCFIATFNQWRVISGMSGVYYQAIDASALQATMDMLGIAQELRPDLFWQVQICEGEARVWRNKQ</sequence>
<dbReference type="EMBL" id="JAJNCT010000005">
    <property type="protein sequence ID" value="MCD2164649.1"/>
    <property type="molecule type" value="Genomic_DNA"/>
</dbReference>
<proteinExistence type="predicted"/>
<accession>A0AAW4XSZ3</accession>
<dbReference type="Proteomes" id="UP001199260">
    <property type="component" value="Unassembled WGS sequence"/>
</dbReference>
<feature type="region of interest" description="Disordered" evidence="1">
    <location>
        <begin position="1"/>
        <end position="23"/>
    </location>
</feature>
<reference evidence="2 3" key="1">
    <citation type="submission" date="2021-11" db="EMBL/GenBank/DDBJ databases">
        <title>Genome sequence.</title>
        <authorList>
            <person name="Sun Q."/>
        </authorList>
    </citation>
    <scope>NUCLEOTIDE SEQUENCE [LARGE SCALE GENOMIC DNA]</scope>
    <source>
        <strain evidence="2 3">KCTC 12005</strain>
    </source>
</reference>
<gene>
    <name evidence="2" type="ORF">LPW39_05810</name>
</gene>